<keyword evidence="3" id="KW-1185">Reference proteome</keyword>
<evidence type="ECO:0000256" key="1">
    <source>
        <dbReference type="SAM" id="MobiDB-lite"/>
    </source>
</evidence>
<dbReference type="AlphaFoldDB" id="A0A9P4Y411"/>
<dbReference type="EMBL" id="MU032347">
    <property type="protein sequence ID" value="KAF3766231.1"/>
    <property type="molecule type" value="Genomic_DNA"/>
</dbReference>
<accession>A0A9P4Y411</accession>
<dbReference type="Proteomes" id="UP000803844">
    <property type="component" value="Unassembled WGS sequence"/>
</dbReference>
<evidence type="ECO:0000313" key="2">
    <source>
        <dbReference type="EMBL" id="KAF3766231.1"/>
    </source>
</evidence>
<organism evidence="2 3">
    <name type="scientific">Cryphonectria parasitica (strain ATCC 38755 / EP155)</name>
    <dbReference type="NCBI Taxonomy" id="660469"/>
    <lineage>
        <taxon>Eukaryota</taxon>
        <taxon>Fungi</taxon>
        <taxon>Dikarya</taxon>
        <taxon>Ascomycota</taxon>
        <taxon>Pezizomycotina</taxon>
        <taxon>Sordariomycetes</taxon>
        <taxon>Sordariomycetidae</taxon>
        <taxon>Diaporthales</taxon>
        <taxon>Cryphonectriaceae</taxon>
        <taxon>Cryphonectria-Endothia species complex</taxon>
        <taxon>Cryphonectria</taxon>
    </lineage>
</organism>
<sequence>MAIEASQARDRLARELEEELGPDWYDIHLEATRIVTEREPIWKKLWPLNNIWRENTKIMNGVFEDETLTKEEQQERYNAASEKRQAARLERKAVKERIRELRRQVSKELKAAREAQAKSEVATDDGDAAPKAT</sequence>
<comment type="caution">
    <text evidence="2">The sequence shown here is derived from an EMBL/GenBank/DDBJ whole genome shotgun (WGS) entry which is preliminary data.</text>
</comment>
<proteinExistence type="predicted"/>
<name>A0A9P4Y411_CRYP1</name>
<evidence type="ECO:0000313" key="3">
    <source>
        <dbReference type="Proteomes" id="UP000803844"/>
    </source>
</evidence>
<protein>
    <submittedName>
        <fullName evidence="2">Uncharacterized protein</fullName>
    </submittedName>
</protein>
<dbReference type="RefSeq" id="XP_040777192.1">
    <property type="nucleotide sequence ID" value="XM_040923393.1"/>
</dbReference>
<gene>
    <name evidence="2" type="ORF">M406DRAFT_356244</name>
</gene>
<dbReference type="GeneID" id="63840522"/>
<feature type="region of interest" description="Disordered" evidence="1">
    <location>
        <begin position="109"/>
        <end position="133"/>
    </location>
</feature>
<reference evidence="2" key="1">
    <citation type="journal article" date="2020" name="Phytopathology">
        <title>Genome sequence of the chestnut blight fungus Cryphonectria parasitica EP155: A fundamental resource for an archetypical invasive plant pathogen.</title>
        <authorList>
            <person name="Crouch J.A."/>
            <person name="Dawe A."/>
            <person name="Aerts A."/>
            <person name="Barry K."/>
            <person name="Churchill A.C.L."/>
            <person name="Grimwood J."/>
            <person name="Hillman B."/>
            <person name="Milgroom M.G."/>
            <person name="Pangilinan J."/>
            <person name="Smith M."/>
            <person name="Salamov A."/>
            <person name="Schmutz J."/>
            <person name="Yadav J."/>
            <person name="Grigoriev I.V."/>
            <person name="Nuss D."/>
        </authorList>
    </citation>
    <scope>NUCLEOTIDE SEQUENCE</scope>
    <source>
        <strain evidence="2">EP155</strain>
    </source>
</reference>